<dbReference type="AlphaFoldDB" id="I3YGT4"/>
<sequence length="122" mass="13120">MIDDAQVDLYAHAKPFGAASFDSASFDSASFDSAQDKPFGAAYRHPGDARTPNLLGLRDAYLSAVECRRAHVLSLCDRLNALANDAGPSLQEALEAEQDCLDDLLEATLARFEYLTNRPGGA</sequence>
<name>I3YGT4_THIV6</name>
<evidence type="ECO:0000313" key="2">
    <source>
        <dbReference type="Proteomes" id="UP000006062"/>
    </source>
</evidence>
<protein>
    <submittedName>
        <fullName evidence="1">Uncharacterized protein</fullName>
    </submittedName>
</protein>
<keyword evidence="2" id="KW-1185">Reference proteome</keyword>
<dbReference type="STRING" id="765911.Thivi_4399"/>
<dbReference type="KEGG" id="tvi:Thivi_4399"/>
<proteinExistence type="predicted"/>
<dbReference type="Proteomes" id="UP000006062">
    <property type="component" value="Chromosome"/>
</dbReference>
<organism evidence="1 2">
    <name type="scientific">Thiocystis violascens (strain ATCC 17096 / DSM 198 / 6111)</name>
    <name type="common">Chromatium violascens</name>
    <dbReference type="NCBI Taxonomy" id="765911"/>
    <lineage>
        <taxon>Bacteria</taxon>
        <taxon>Pseudomonadati</taxon>
        <taxon>Pseudomonadota</taxon>
        <taxon>Gammaproteobacteria</taxon>
        <taxon>Chromatiales</taxon>
        <taxon>Chromatiaceae</taxon>
        <taxon>Thiocystis</taxon>
    </lineage>
</organism>
<reference evidence="1 2" key="1">
    <citation type="submission" date="2012-06" db="EMBL/GenBank/DDBJ databases">
        <title>Complete sequence of Thiocystis violascens DSM 198.</title>
        <authorList>
            <consortium name="US DOE Joint Genome Institute"/>
            <person name="Lucas S."/>
            <person name="Han J."/>
            <person name="Lapidus A."/>
            <person name="Cheng J.-F."/>
            <person name="Goodwin L."/>
            <person name="Pitluck S."/>
            <person name="Peters L."/>
            <person name="Ovchinnikova G."/>
            <person name="Teshima H."/>
            <person name="Detter J.C."/>
            <person name="Han C."/>
            <person name="Tapia R."/>
            <person name="Land M."/>
            <person name="Hauser L."/>
            <person name="Kyrpides N."/>
            <person name="Ivanova N."/>
            <person name="Pagani I."/>
            <person name="Vogl K."/>
            <person name="Liu Z."/>
            <person name="Frigaard N.-U."/>
            <person name="Bryant D."/>
            <person name="Woyke T."/>
        </authorList>
    </citation>
    <scope>NUCLEOTIDE SEQUENCE [LARGE SCALE GENOMIC DNA]</scope>
    <source>
        <strain evidence="2">ATCC 17096 / DSM 198 / 6111</strain>
    </source>
</reference>
<gene>
    <name evidence="1" type="ordered locus">Thivi_4399</name>
</gene>
<evidence type="ECO:0000313" key="1">
    <source>
        <dbReference type="EMBL" id="AFL76202.1"/>
    </source>
</evidence>
<dbReference type="HOGENOM" id="CLU_2025708_0_0_6"/>
<dbReference type="EMBL" id="CP003154">
    <property type="protein sequence ID" value="AFL76202.1"/>
    <property type="molecule type" value="Genomic_DNA"/>
</dbReference>
<accession>I3YGT4</accession>
<dbReference type="RefSeq" id="WP_014780578.1">
    <property type="nucleotide sequence ID" value="NC_018012.1"/>
</dbReference>